<organism evidence="1 2">
    <name type="scientific">Micromonospora antibiotica</name>
    <dbReference type="NCBI Taxonomy" id="2807623"/>
    <lineage>
        <taxon>Bacteria</taxon>
        <taxon>Bacillati</taxon>
        <taxon>Actinomycetota</taxon>
        <taxon>Actinomycetes</taxon>
        <taxon>Micromonosporales</taxon>
        <taxon>Micromonosporaceae</taxon>
        <taxon>Micromonospora</taxon>
    </lineage>
</organism>
<protein>
    <submittedName>
        <fullName evidence="1">Uncharacterized protein</fullName>
    </submittedName>
</protein>
<comment type="caution">
    <text evidence="1">The sequence shown here is derived from an EMBL/GenBank/DDBJ whole genome shotgun (WGS) entry which is preliminary data.</text>
</comment>
<dbReference type="Proteomes" id="UP000671399">
    <property type="component" value="Unassembled WGS sequence"/>
</dbReference>
<dbReference type="EMBL" id="JAGFWR010000010">
    <property type="protein sequence ID" value="MBO4162852.1"/>
    <property type="molecule type" value="Genomic_DNA"/>
</dbReference>
<reference evidence="1 2" key="1">
    <citation type="submission" date="2021-03" db="EMBL/GenBank/DDBJ databases">
        <authorList>
            <person name="Lee D.-H."/>
        </authorList>
    </citation>
    <scope>NUCLEOTIDE SEQUENCE [LARGE SCALE GENOMIC DNA]</scope>
    <source>
        <strain evidence="1 2">MMS20-R2-23</strain>
    </source>
</reference>
<evidence type="ECO:0000313" key="1">
    <source>
        <dbReference type="EMBL" id="MBO4162852.1"/>
    </source>
</evidence>
<gene>
    <name evidence="1" type="ORF">JQN83_18825</name>
</gene>
<name>A0ABS3VB99_9ACTN</name>
<proteinExistence type="predicted"/>
<accession>A0ABS3VB99</accession>
<evidence type="ECO:0000313" key="2">
    <source>
        <dbReference type="Proteomes" id="UP000671399"/>
    </source>
</evidence>
<keyword evidence="2" id="KW-1185">Reference proteome</keyword>
<sequence>MSEVPSELPVFGPDAVRVVAVRSASAEVRFDVVGPKGARYGLRDAAGKKGECRQVELGEVASRPPGLPATSNWQTELICAGREKVTKASRVLVKVALDSFTYDFEVPALPAA</sequence>